<evidence type="ECO:0000256" key="1">
    <source>
        <dbReference type="SAM" id="MobiDB-lite"/>
    </source>
</evidence>
<feature type="compositionally biased region" description="Basic and acidic residues" evidence="1">
    <location>
        <begin position="26"/>
        <end position="36"/>
    </location>
</feature>
<gene>
    <name evidence="2" type="ORF">C4D60_Mb01t11800</name>
</gene>
<dbReference type="AlphaFoldDB" id="A0A4S8JLJ1"/>
<evidence type="ECO:0000313" key="3">
    <source>
        <dbReference type="Proteomes" id="UP000317650"/>
    </source>
</evidence>
<sequence>MINPTRCHPLSHQVSPVLKKGKKKQAKGELDRLKQAEKKKRRLEKALATSAAIRSELEKKKQKKIEEQQRLDAEGAAIAESVALHVLVGEDTDESCHFMVKDASEQSPWEYSHNIDHLMGYQGLAKYSGNGLGWATEAHVPAWKCNNWGIGLPLPSQFHLKDLRSSAYDEAGRGADISAGLEAAQAVASLQIAEDSHGARFDGQGAATVVINKLLGGSNTGDKFNIYRKI</sequence>
<keyword evidence="3" id="KW-1185">Reference proteome</keyword>
<dbReference type="PANTHER" id="PTHR34212:SF1">
    <property type="entry name" value="OS06G0106900 PROTEIN"/>
    <property type="match status" value="1"/>
</dbReference>
<feature type="region of interest" description="Disordered" evidence="1">
    <location>
        <begin position="1"/>
        <end position="47"/>
    </location>
</feature>
<organism evidence="2 3">
    <name type="scientific">Musa balbisiana</name>
    <name type="common">Banana</name>
    <dbReference type="NCBI Taxonomy" id="52838"/>
    <lineage>
        <taxon>Eukaryota</taxon>
        <taxon>Viridiplantae</taxon>
        <taxon>Streptophyta</taxon>
        <taxon>Embryophyta</taxon>
        <taxon>Tracheophyta</taxon>
        <taxon>Spermatophyta</taxon>
        <taxon>Magnoliopsida</taxon>
        <taxon>Liliopsida</taxon>
        <taxon>Zingiberales</taxon>
        <taxon>Musaceae</taxon>
        <taxon>Musa</taxon>
    </lineage>
</organism>
<proteinExistence type="predicted"/>
<dbReference type="Proteomes" id="UP000317650">
    <property type="component" value="Chromosome 1"/>
</dbReference>
<dbReference type="EMBL" id="PYDT01000004">
    <property type="protein sequence ID" value="THU63063.1"/>
    <property type="molecule type" value="Genomic_DNA"/>
</dbReference>
<reference evidence="2 3" key="1">
    <citation type="journal article" date="2019" name="Nat. Plants">
        <title>Genome sequencing of Musa balbisiana reveals subgenome evolution and function divergence in polyploid bananas.</title>
        <authorList>
            <person name="Yao X."/>
        </authorList>
    </citation>
    <scope>NUCLEOTIDE SEQUENCE [LARGE SCALE GENOMIC DNA]</scope>
    <source>
        <strain evidence="3">cv. DH-PKW</strain>
        <tissue evidence="2">Leaves</tissue>
    </source>
</reference>
<evidence type="ECO:0000313" key="2">
    <source>
        <dbReference type="EMBL" id="THU63063.1"/>
    </source>
</evidence>
<protein>
    <submittedName>
        <fullName evidence="2">Uncharacterized protein</fullName>
    </submittedName>
</protein>
<comment type="caution">
    <text evidence="2">The sequence shown here is derived from an EMBL/GenBank/DDBJ whole genome shotgun (WGS) entry which is preliminary data.</text>
</comment>
<dbReference type="PANTHER" id="PTHR34212">
    <property type="entry name" value="OS02G0104200 PROTEIN"/>
    <property type="match status" value="1"/>
</dbReference>
<name>A0A4S8JLJ1_MUSBA</name>
<accession>A0A4S8JLJ1</accession>